<evidence type="ECO:0000256" key="13">
    <source>
        <dbReference type="ARBA" id="ARBA00023306"/>
    </source>
</evidence>
<evidence type="ECO:0000256" key="8">
    <source>
        <dbReference type="ARBA" id="ARBA00022723"/>
    </source>
</evidence>
<proteinExistence type="predicted"/>
<dbReference type="PANTHER" id="PTHR16431">
    <property type="entry name" value="NEUROGENIC PROTEIN MASTERMIND"/>
    <property type="match status" value="1"/>
</dbReference>
<dbReference type="GO" id="GO:0051301">
    <property type="term" value="P:cell division"/>
    <property type="evidence" value="ECO:0007669"/>
    <property type="project" value="UniProtKB-KW"/>
</dbReference>
<dbReference type="InterPro" id="IPR034752">
    <property type="entry name" value="Mis18"/>
</dbReference>
<sequence>MTYFLRLFCYQPAQVRKKKNNMSGKRAFLKDSNVTFEVTVNDGAYSDSTMMKDNFRPGMTLVVEDEEEDGGDPPVVFLCGSCKLPVGDSLSWAGSEDEQNQILLKRVSDNVLVGKETHFSGTCKKDLGCLVVHLTCCGCSSLLGMVYISTPRKLDYIRSLFCLDVAAIESYVLGSSSQQVAAVSTKQQPVTLEYRQHVERQLDEIKAVTLSMGKRLLVLEGDQQSKSQM</sequence>
<comment type="subunit">
    <text evidence="16">Homodimer, and heterodimer with OIP5/MIS18B. Identified in a complex containing MIS18A, OIP5/MIS18B, MIS18BP1, RBBP7 and RBBP4.</text>
</comment>
<evidence type="ECO:0000256" key="4">
    <source>
        <dbReference type="ARBA" id="ARBA00022454"/>
    </source>
</evidence>
<dbReference type="RefSeq" id="XP_014053860.1">
    <property type="nucleotide sequence ID" value="XM_014198385.2"/>
</dbReference>
<dbReference type="GO" id="GO:0034080">
    <property type="term" value="P:CENP-A containing chromatin assembly"/>
    <property type="evidence" value="ECO:0007669"/>
    <property type="project" value="TreeGrafter"/>
</dbReference>
<keyword evidence="6" id="KW-0597">Phosphoprotein</keyword>
<keyword evidence="10" id="KW-0862">Zinc</keyword>
<dbReference type="OrthoDB" id="74210at2759"/>
<keyword evidence="7" id="KW-0132">Cell division</keyword>
<keyword evidence="8" id="KW-0479">Metal-binding</keyword>
<evidence type="ECO:0000256" key="10">
    <source>
        <dbReference type="ARBA" id="ARBA00022833"/>
    </source>
</evidence>
<dbReference type="GO" id="GO:0000785">
    <property type="term" value="C:chromatin"/>
    <property type="evidence" value="ECO:0007669"/>
    <property type="project" value="TreeGrafter"/>
</dbReference>
<evidence type="ECO:0000256" key="11">
    <source>
        <dbReference type="ARBA" id="ARBA00022843"/>
    </source>
</evidence>
<evidence type="ECO:0000256" key="9">
    <source>
        <dbReference type="ARBA" id="ARBA00022776"/>
    </source>
</evidence>
<keyword evidence="14" id="KW-0137">Centromere</keyword>
<evidence type="ECO:0000256" key="6">
    <source>
        <dbReference type="ARBA" id="ARBA00022553"/>
    </source>
</evidence>
<gene>
    <name evidence="19" type="primary">mis18a</name>
</gene>
<keyword evidence="5" id="KW-1017">Isopeptide bond</keyword>
<evidence type="ECO:0000313" key="18">
    <source>
        <dbReference type="Proteomes" id="UP001652741"/>
    </source>
</evidence>
<dbReference type="Proteomes" id="UP001652741">
    <property type="component" value="Chromosome ssa04"/>
</dbReference>
<feature type="domain" description="Mis18" evidence="17">
    <location>
        <begin position="74"/>
        <end position="173"/>
    </location>
</feature>
<evidence type="ECO:0000256" key="16">
    <source>
        <dbReference type="ARBA" id="ARBA00046705"/>
    </source>
</evidence>
<reference evidence="19" key="1">
    <citation type="submission" date="2025-08" db="UniProtKB">
        <authorList>
            <consortium name="RefSeq"/>
        </authorList>
    </citation>
    <scope>IDENTIFICATION</scope>
</reference>
<evidence type="ECO:0000256" key="5">
    <source>
        <dbReference type="ARBA" id="ARBA00022499"/>
    </source>
</evidence>
<comment type="subcellular location">
    <subcellularLocation>
        <location evidence="3">Chromosome</location>
        <location evidence="3">Centromere</location>
    </subcellularLocation>
    <subcellularLocation>
        <location evidence="2">Nucleus</location>
    </subcellularLocation>
</comment>
<comment type="function">
    <text evidence="1">Required for recruitment of CENPA to centromeres and normal chromosome segregation during mitosis.</text>
</comment>
<dbReference type="OMA" id="EMKMLVM"/>
<dbReference type="PANTHER" id="PTHR16431:SF2">
    <property type="entry name" value="PROTEIN MIS18-ALPHA"/>
    <property type="match status" value="1"/>
</dbReference>
<name>A0A1S3RNG3_SALSA</name>
<evidence type="ECO:0000256" key="3">
    <source>
        <dbReference type="ARBA" id="ARBA00004584"/>
    </source>
</evidence>
<evidence type="ECO:0000256" key="2">
    <source>
        <dbReference type="ARBA" id="ARBA00004123"/>
    </source>
</evidence>
<dbReference type="GO" id="GO:0005634">
    <property type="term" value="C:nucleus"/>
    <property type="evidence" value="ECO:0007669"/>
    <property type="project" value="UniProtKB-SubCell"/>
</dbReference>
<accession>A0A1S3RNG3</accession>
<dbReference type="Pfam" id="PF03226">
    <property type="entry name" value="Yippee-Mis18"/>
    <property type="match status" value="1"/>
</dbReference>
<dbReference type="PROSITE" id="PS51793">
    <property type="entry name" value="MIS18"/>
    <property type="match status" value="1"/>
</dbReference>
<keyword evidence="12" id="KW-0539">Nucleus</keyword>
<evidence type="ECO:0000256" key="14">
    <source>
        <dbReference type="ARBA" id="ARBA00023328"/>
    </source>
</evidence>
<dbReference type="KEGG" id="sasa:106604044"/>
<evidence type="ECO:0000313" key="19">
    <source>
        <dbReference type="RefSeq" id="XP_014053860.1"/>
    </source>
</evidence>
<dbReference type="InterPro" id="IPR004910">
    <property type="entry name" value="Yippee/Mis18/Cereblon"/>
</dbReference>
<evidence type="ECO:0000256" key="12">
    <source>
        <dbReference type="ARBA" id="ARBA00023242"/>
    </source>
</evidence>
<keyword evidence="4" id="KW-0158">Chromosome</keyword>
<dbReference type="GO" id="GO:0046872">
    <property type="term" value="F:metal ion binding"/>
    <property type="evidence" value="ECO:0007669"/>
    <property type="project" value="UniProtKB-KW"/>
</dbReference>
<evidence type="ECO:0000256" key="1">
    <source>
        <dbReference type="ARBA" id="ARBA00003694"/>
    </source>
</evidence>
<keyword evidence="9" id="KW-0498">Mitosis</keyword>
<keyword evidence="13" id="KW-0131">Cell cycle</keyword>
<evidence type="ECO:0000256" key="7">
    <source>
        <dbReference type="ARBA" id="ARBA00022618"/>
    </source>
</evidence>
<keyword evidence="18" id="KW-1185">Reference proteome</keyword>
<dbReference type="AlphaFoldDB" id="A0A1S3RNG3"/>
<evidence type="ECO:0000259" key="17">
    <source>
        <dbReference type="PROSITE" id="PS51793"/>
    </source>
</evidence>
<dbReference type="GO" id="GO:0000775">
    <property type="term" value="C:chromosome, centromeric region"/>
    <property type="evidence" value="ECO:0007669"/>
    <property type="project" value="UniProtKB-SubCell"/>
</dbReference>
<dbReference type="GO" id="GO:0007059">
    <property type="term" value="P:chromosome segregation"/>
    <property type="evidence" value="ECO:0007669"/>
    <property type="project" value="TreeGrafter"/>
</dbReference>
<evidence type="ECO:0000256" key="15">
    <source>
        <dbReference type="ARBA" id="ARBA00039650"/>
    </source>
</evidence>
<protein>
    <recommendedName>
        <fullName evidence="15">Protein Mis18-alpha</fullName>
    </recommendedName>
</protein>
<organism evidence="18 19">
    <name type="scientific">Salmo salar</name>
    <name type="common">Atlantic salmon</name>
    <dbReference type="NCBI Taxonomy" id="8030"/>
    <lineage>
        <taxon>Eukaryota</taxon>
        <taxon>Metazoa</taxon>
        <taxon>Chordata</taxon>
        <taxon>Craniata</taxon>
        <taxon>Vertebrata</taxon>
        <taxon>Euteleostomi</taxon>
        <taxon>Actinopterygii</taxon>
        <taxon>Neopterygii</taxon>
        <taxon>Teleostei</taxon>
        <taxon>Protacanthopterygii</taxon>
        <taxon>Salmoniformes</taxon>
        <taxon>Salmonidae</taxon>
        <taxon>Salmoninae</taxon>
        <taxon>Salmo</taxon>
    </lineage>
</organism>
<keyword evidence="11" id="KW-0832">Ubl conjugation</keyword>